<comment type="caution">
    <text evidence="2">The sequence shown here is derived from an EMBL/GenBank/DDBJ whole genome shotgun (WGS) entry which is preliminary data.</text>
</comment>
<evidence type="ECO:0000313" key="3">
    <source>
        <dbReference type="Proteomes" id="UP001202961"/>
    </source>
</evidence>
<evidence type="ECO:0000256" key="1">
    <source>
        <dbReference type="SAM" id="Phobius"/>
    </source>
</evidence>
<name>A0ABT0U3R8_9BACT</name>
<evidence type="ECO:0000313" key="2">
    <source>
        <dbReference type="EMBL" id="MCM2371108.1"/>
    </source>
</evidence>
<proteinExistence type="predicted"/>
<keyword evidence="1" id="KW-0812">Transmembrane</keyword>
<keyword evidence="1" id="KW-0472">Membrane</keyword>
<dbReference type="RefSeq" id="WP_250928752.1">
    <property type="nucleotide sequence ID" value="NZ_JAMQBK010000029.1"/>
</dbReference>
<keyword evidence="3" id="KW-1185">Reference proteome</keyword>
<protein>
    <submittedName>
        <fullName evidence="2">Uncharacterized protein</fullName>
    </submittedName>
</protein>
<organism evidence="2 3">
    <name type="scientific">Aporhodopirellula aestuarii</name>
    <dbReference type="NCBI Taxonomy" id="2950107"/>
    <lineage>
        <taxon>Bacteria</taxon>
        <taxon>Pseudomonadati</taxon>
        <taxon>Planctomycetota</taxon>
        <taxon>Planctomycetia</taxon>
        <taxon>Pirellulales</taxon>
        <taxon>Pirellulaceae</taxon>
        <taxon>Aporhodopirellula</taxon>
    </lineage>
</organism>
<dbReference type="Proteomes" id="UP001202961">
    <property type="component" value="Unassembled WGS sequence"/>
</dbReference>
<feature type="transmembrane region" description="Helical" evidence="1">
    <location>
        <begin position="127"/>
        <end position="145"/>
    </location>
</feature>
<feature type="transmembrane region" description="Helical" evidence="1">
    <location>
        <begin position="99"/>
        <end position="121"/>
    </location>
</feature>
<reference evidence="2 3" key="1">
    <citation type="journal article" date="2022" name="Syst. Appl. Microbiol.">
        <title>Rhodopirellula aestuarii sp. nov., a novel member of the genus Rhodopirellula isolated from brackish sediments collected in the Tagus River estuary, Portugal.</title>
        <authorList>
            <person name="Vitorino I.R."/>
            <person name="Klimek D."/>
            <person name="Calusinska M."/>
            <person name="Lobo-da-Cunha A."/>
            <person name="Vasconcelos V."/>
            <person name="Lage O.M."/>
        </authorList>
    </citation>
    <scope>NUCLEOTIDE SEQUENCE [LARGE SCALE GENOMIC DNA]</scope>
    <source>
        <strain evidence="2 3">ICT_H3.1</strain>
    </source>
</reference>
<accession>A0ABT0U3R8</accession>
<sequence>MKLISLCCNHCGAPIEVRKSAKFVTCGYCNAHLAIHHTGSSYSTELLEEIKQTTNALVRDVEMLKGDSEIDRLDREWERDRRELMVTNKNGSESVPEKGVTVVVGGFVVAFGIFWTFVAGIAFPPMALFGILFVCMAIFGIISTCKKADDYERRKRRYHERRRQLIAERNRRHVAPTRSHETRT</sequence>
<dbReference type="EMBL" id="JAMQBK010000029">
    <property type="protein sequence ID" value="MCM2371108.1"/>
    <property type="molecule type" value="Genomic_DNA"/>
</dbReference>
<gene>
    <name evidence="2" type="ORF">NB063_10855</name>
</gene>
<keyword evidence="1" id="KW-1133">Transmembrane helix</keyword>